<dbReference type="HOGENOM" id="CLU_2082186_0_0_14"/>
<dbReference type="KEGG" id="mha:HF1_14260"/>
<dbReference type="Gene3D" id="3.30.300.20">
    <property type="match status" value="1"/>
</dbReference>
<dbReference type="SUPFAM" id="SSF89919">
    <property type="entry name" value="Ribosome-binding factor A, RbfA"/>
    <property type="match status" value="1"/>
</dbReference>
<proteinExistence type="predicted"/>
<dbReference type="NCBIfam" id="TIGR00082">
    <property type="entry name" value="rbfA"/>
    <property type="match status" value="1"/>
</dbReference>
<dbReference type="OrthoDB" id="398336at2"/>
<dbReference type="Pfam" id="PF02033">
    <property type="entry name" value="RBFA"/>
    <property type="match status" value="1"/>
</dbReference>
<sequence length="117" mass="13747">MESIEFKKFSKNLHRLLLKALQEELEDPIFKRVAINFVKVNRNKTYATIYCDLVNHSNPSLALSRLNRLNAFFKQFLSGYLGRYRVPNLKFVSDEEFYKANRVENLIDEAVKSLEDA</sequence>
<dbReference type="GO" id="GO:0006364">
    <property type="term" value="P:rRNA processing"/>
    <property type="evidence" value="ECO:0007669"/>
    <property type="project" value="InterPro"/>
</dbReference>
<dbReference type="InterPro" id="IPR015946">
    <property type="entry name" value="KH_dom-like_a/b"/>
</dbReference>
<keyword evidence="3" id="KW-1185">Reference proteome</keyword>
<gene>
    <name evidence="2" type="primary">rbfA</name>
    <name evidence="2" type="ORF">HF1_14260</name>
</gene>
<protein>
    <submittedName>
        <fullName evidence="2">Ribosome-binding factor A</fullName>
    </submittedName>
</protein>
<dbReference type="Proteomes" id="UP000008637">
    <property type="component" value="Chromosome"/>
</dbReference>
<evidence type="ECO:0000313" key="3">
    <source>
        <dbReference type="Proteomes" id="UP000008637"/>
    </source>
</evidence>
<organism evidence="2 3">
    <name type="scientific">Mycoplasma haemofelis (strain Langford 1)</name>
    <name type="common">Haemobartonella felis</name>
    <dbReference type="NCBI Taxonomy" id="941640"/>
    <lineage>
        <taxon>Bacteria</taxon>
        <taxon>Bacillati</taxon>
        <taxon>Mycoplasmatota</taxon>
        <taxon>Mollicutes</taxon>
        <taxon>Mycoplasmataceae</taxon>
        <taxon>Mycoplasma</taxon>
    </lineage>
</organism>
<dbReference type="AlphaFoldDB" id="E8ZJW3"/>
<keyword evidence="1" id="KW-0690">Ribosome biogenesis</keyword>
<evidence type="ECO:0000313" key="2">
    <source>
        <dbReference type="EMBL" id="CBY93434.1"/>
    </source>
</evidence>
<accession>E8ZJW3</accession>
<dbReference type="InterPro" id="IPR023799">
    <property type="entry name" value="RbfA_dom_sf"/>
</dbReference>
<dbReference type="InterPro" id="IPR000238">
    <property type="entry name" value="RbfA"/>
</dbReference>
<evidence type="ECO:0000256" key="1">
    <source>
        <dbReference type="ARBA" id="ARBA00022517"/>
    </source>
</evidence>
<name>E8ZJW3_MYCHL</name>
<reference evidence="2 3" key="1">
    <citation type="journal article" date="2011" name="J. Bacteriol.">
        <title>Complete genome sequence of Mycoplasma haemofelis, a hemotropic mycoplasma.</title>
        <authorList>
            <person name="Barker E.N."/>
            <person name="Helps C.R."/>
            <person name="Peters I.R."/>
            <person name="Darby A.C."/>
            <person name="Radford A.D."/>
            <person name="Tasker S."/>
        </authorList>
    </citation>
    <scope>NUCLEOTIDE SEQUENCE [LARGE SCALE GENOMIC DNA]</scope>
    <source>
        <strain evidence="2 3">Langford 1</strain>
    </source>
</reference>
<dbReference type="EMBL" id="FR773153">
    <property type="protein sequence ID" value="CBY93434.1"/>
    <property type="molecule type" value="Genomic_DNA"/>
</dbReference>